<proteinExistence type="inferred from homology"/>
<keyword evidence="11" id="KW-1185">Reference proteome</keyword>
<dbReference type="Gene3D" id="3.90.1150.10">
    <property type="entry name" value="Aspartate Aminotransferase, domain 1"/>
    <property type="match status" value="1"/>
</dbReference>
<dbReference type="GeneID" id="7018163"/>
<dbReference type="Pfam" id="PF00155">
    <property type="entry name" value="Aminotran_1_2"/>
    <property type="match status" value="1"/>
</dbReference>
<dbReference type="GO" id="GO:0006520">
    <property type="term" value="P:amino acid metabolic process"/>
    <property type="evidence" value="ECO:0007669"/>
    <property type="project" value="InterPro"/>
</dbReference>
<dbReference type="eggNOG" id="arCOG04333">
    <property type="taxonomic scope" value="Archaea"/>
</dbReference>
<dbReference type="HOGENOM" id="CLU_017584_4_3_2"/>
<dbReference type="InterPro" id="IPR015422">
    <property type="entry name" value="PyrdxlP-dep_Trfase_small"/>
</dbReference>
<organism evidence="10 11">
    <name type="scientific">Thermococcus onnurineus (strain NA1)</name>
    <dbReference type="NCBI Taxonomy" id="523850"/>
    <lineage>
        <taxon>Archaea</taxon>
        <taxon>Methanobacteriati</taxon>
        <taxon>Methanobacteriota</taxon>
        <taxon>Thermococci</taxon>
        <taxon>Thermococcales</taxon>
        <taxon>Thermococcaceae</taxon>
        <taxon>Thermococcus</taxon>
    </lineage>
</organism>
<reference evidence="10 11" key="1">
    <citation type="journal article" date="2008" name="J. Bacteriol.">
        <title>The complete genome sequence of Thermococcus onnurineus NA1 reveals a mixed heterotrophic and carboxydotrophic metabolism.</title>
        <authorList>
            <person name="Lee H.S."/>
            <person name="Kang S.G."/>
            <person name="Bae S.S."/>
            <person name="Lim J.K."/>
            <person name="Cho Y."/>
            <person name="Kim Y.J."/>
            <person name="Jeon J.H."/>
            <person name="Cha S.S."/>
            <person name="Kwon K.K."/>
            <person name="Kim H.T."/>
            <person name="Park C.J."/>
            <person name="Lee H.W."/>
            <person name="Kim S.I."/>
            <person name="Chun J."/>
            <person name="Colwell R.R."/>
            <person name="Kim S.J."/>
            <person name="Lee J.H."/>
        </authorList>
    </citation>
    <scope>NUCLEOTIDE SEQUENCE [LARGE SCALE GENOMIC DNA]</scope>
    <source>
        <strain evidence="10 11">NA1</strain>
    </source>
</reference>
<gene>
    <name evidence="10" type="ordered locus">TON_1141</name>
</gene>
<evidence type="ECO:0000259" key="9">
    <source>
        <dbReference type="Pfam" id="PF00155"/>
    </source>
</evidence>
<dbReference type="GO" id="GO:0008483">
    <property type="term" value="F:transaminase activity"/>
    <property type="evidence" value="ECO:0007669"/>
    <property type="project" value="UniProtKB-KW"/>
</dbReference>
<dbReference type="OrthoDB" id="372018at2157"/>
<evidence type="ECO:0000313" key="10">
    <source>
        <dbReference type="EMBL" id="ACJ16629.1"/>
    </source>
</evidence>
<evidence type="ECO:0000256" key="1">
    <source>
        <dbReference type="ARBA" id="ARBA00001933"/>
    </source>
</evidence>
<keyword evidence="6" id="KW-0663">Pyridoxal phosphate</keyword>
<sequence>MFNIYEFFNRINELDPKIRLDAGQPDIPVDGEIIAETVRALRAGETGYTSTAGIGELREAIANLEGVSPEEVMVGPGAKIFISAVVARARRIAVVSPHWNAYTLIANEFKKDVEVIKTRLEDGWLPQVEEINADLLILNYPNNPTGRVPSREELKGILEAAEERGIKVLSDEVYAELSFKEHTPVRELYENTITVKGFSKLYSMTGFRLGYAIAQREDAKKLREFIEVTATCVPPFVQRAGIKALELRDRIKKRVRNEYRMRVKRAVRILNGLEFYPPEGAFYVFLRVPGDGLSFAERLLNRGVAVFPGVAFGDYRNFIRISLTWKGFEEGLKIIREEVECASESSATGRWEGSSGSASAGSTR</sequence>
<dbReference type="Proteomes" id="UP000002727">
    <property type="component" value="Chromosome"/>
</dbReference>
<evidence type="ECO:0000256" key="3">
    <source>
        <dbReference type="ARBA" id="ARBA00011738"/>
    </source>
</evidence>
<feature type="domain" description="Aminotransferase class I/classII large" evidence="9">
    <location>
        <begin position="16"/>
        <end position="323"/>
    </location>
</feature>
<evidence type="ECO:0000256" key="2">
    <source>
        <dbReference type="ARBA" id="ARBA00007441"/>
    </source>
</evidence>
<keyword evidence="5 7" id="KW-0808">Transferase</keyword>
<evidence type="ECO:0000256" key="5">
    <source>
        <dbReference type="ARBA" id="ARBA00022679"/>
    </source>
</evidence>
<dbReference type="PANTHER" id="PTHR46383">
    <property type="entry name" value="ASPARTATE AMINOTRANSFERASE"/>
    <property type="match status" value="1"/>
</dbReference>
<evidence type="ECO:0000256" key="6">
    <source>
        <dbReference type="ARBA" id="ARBA00022898"/>
    </source>
</evidence>
<name>B6YX16_THEON</name>
<dbReference type="EMBL" id="CP000855">
    <property type="protein sequence ID" value="ACJ16629.1"/>
    <property type="molecule type" value="Genomic_DNA"/>
</dbReference>
<feature type="region of interest" description="Disordered" evidence="8">
    <location>
        <begin position="343"/>
        <end position="364"/>
    </location>
</feature>
<dbReference type="InterPro" id="IPR015421">
    <property type="entry name" value="PyrdxlP-dep_Trfase_major"/>
</dbReference>
<evidence type="ECO:0000256" key="8">
    <source>
        <dbReference type="SAM" id="MobiDB-lite"/>
    </source>
</evidence>
<dbReference type="CDD" id="cd00609">
    <property type="entry name" value="AAT_like"/>
    <property type="match status" value="1"/>
</dbReference>
<comment type="subunit">
    <text evidence="3">Homodimer.</text>
</comment>
<evidence type="ECO:0000256" key="4">
    <source>
        <dbReference type="ARBA" id="ARBA00022576"/>
    </source>
</evidence>
<protein>
    <recommendedName>
        <fullName evidence="7">Aminotransferase</fullName>
        <ecNumber evidence="7">2.6.1.-</ecNumber>
    </recommendedName>
</protein>
<dbReference type="STRING" id="523850.TON_1141"/>
<dbReference type="AlphaFoldDB" id="B6YX16"/>
<dbReference type="PANTHER" id="PTHR46383:SF1">
    <property type="entry name" value="ASPARTATE AMINOTRANSFERASE"/>
    <property type="match status" value="1"/>
</dbReference>
<dbReference type="InterPro" id="IPR004838">
    <property type="entry name" value="NHTrfase_class1_PyrdxlP-BS"/>
</dbReference>
<dbReference type="RefSeq" id="WP_012572101.1">
    <property type="nucleotide sequence ID" value="NC_011529.1"/>
</dbReference>
<dbReference type="InterPro" id="IPR050596">
    <property type="entry name" value="AspAT/PAT-like"/>
</dbReference>
<dbReference type="SUPFAM" id="SSF53383">
    <property type="entry name" value="PLP-dependent transferases"/>
    <property type="match status" value="1"/>
</dbReference>
<dbReference type="GO" id="GO:0030170">
    <property type="term" value="F:pyridoxal phosphate binding"/>
    <property type="evidence" value="ECO:0007669"/>
    <property type="project" value="InterPro"/>
</dbReference>
<dbReference type="PROSITE" id="PS00105">
    <property type="entry name" value="AA_TRANSFER_CLASS_1"/>
    <property type="match status" value="1"/>
</dbReference>
<accession>B6YX16</accession>
<dbReference type="EC" id="2.6.1.-" evidence="7"/>
<dbReference type="Gene3D" id="3.40.640.10">
    <property type="entry name" value="Type I PLP-dependent aspartate aminotransferase-like (Major domain)"/>
    <property type="match status" value="1"/>
</dbReference>
<comment type="cofactor">
    <cofactor evidence="1 7">
        <name>pyridoxal 5'-phosphate</name>
        <dbReference type="ChEBI" id="CHEBI:597326"/>
    </cofactor>
</comment>
<dbReference type="InterPro" id="IPR004839">
    <property type="entry name" value="Aminotransferase_I/II_large"/>
</dbReference>
<evidence type="ECO:0000256" key="7">
    <source>
        <dbReference type="RuleBase" id="RU000481"/>
    </source>
</evidence>
<dbReference type="KEGG" id="ton:TON_1141"/>
<feature type="compositionally biased region" description="Low complexity" evidence="8">
    <location>
        <begin position="353"/>
        <end position="364"/>
    </location>
</feature>
<comment type="similarity">
    <text evidence="2 7">Belongs to the class-I pyridoxal-phosphate-dependent aminotransferase family.</text>
</comment>
<dbReference type="InterPro" id="IPR015424">
    <property type="entry name" value="PyrdxlP-dep_Trfase"/>
</dbReference>
<dbReference type="PATRIC" id="fig|523850.10.peg.1149"/>
<keyword evidence="4 7" id="KW-0032">Aminotransferase</keyword>
<evidence type="ECO:0000313" key="11">
    <source>
        <dbReference type="Proteomes" id="UP000002727"/>
    </source>
</evidence>